<dbReference type="EMBL" id="JBHUFC010000006">
    <property type="protein sequence ID" value="MFD1788806.1"/>
    <property type="molecule type" value="Genomic_DNA"/>
</dbReference>
<dbReference type="Gene3D" id="1.25.40.10">
    <property type="entry name" value="Tetratricopeptide repeat domain"/>
    <property type="match status" value="1"/>
</dbReference>
<dbReference type="SUPFAM" id="SSF48452">
    <property type="entry name" value="TPR-like"/>
    <property type="match status" value="1"/>
</dbReference>
<comment type="caution">
    <text evidence="2">The sequence shown here is derived from an EMBL/GenBank/DDBJ whole genome shotgun (WGS) entry which is preliminary data.</text>
</comment>
<dbReference type="Pfam" id="PF06041">
    <property type="entry name" value="DUF924"/>
    <property type="match status" value="1"/>
</dbReference>
<gene>
    <name evidence="2" type="ORF">ACFSC3_14665</name>
</gene>
<dbReference type="InterPro" id="IPR010323">
    <property type="entry name" value="DUF924"/>
</dbReference>
<keyword evidence="3" id="KW-1185">Reference proteome</keyword>
<protein>
    <submittedName>
        <fullName evidence="2">DUF924 family protein</fullName>
    </submittedName>
</protein>
<evidence type="ECO:0000313" key="2">
    <source>
        <dbReference type="EMBL" id="MFD1788806.1"/>
    </source>
</evidence>
<proteinExistence type="predicted"/>
<reference evidence="3" key="1">
    <citation type="journal article" date="2019" name="Int. J. Syst. Evol. Microbiol.">
        <title>The Global Catalogue of Microorganisms (GCM) 10K type strain sequencing project: providing services to taxonomists for standard genome sequencing and annotation.</title>
        <authorList>
            <consortium name="The Broad Institute Genomics Platform"/>
            <consortium name="The Broad Institute Genome Sequencing Center for Infectious Disease"/>
            <person name="Wu L."/>
            <person name="Ma J."/>
        </authorList>
    </citation>
    <scope>NUCLEOTIDE SEQUENCE [LARGE SCALE GENOMIC DNA]</scope>
    <source>
        <strain evidence="3">Q85</strain>
    </source>
</reference>
<name>A0ABW4NFE1_9SPHN</name>
<accession>A0ABW4NFE1</accession>
<dbReference type="InterPro" id="IPR011990">
    <property type="entry name" value="TPR-like_helical_dom_sf"/>
</dbReference>
<dbReference type="Proteomes" id="UP001597283">
    <property type="component" value="Unassembled WGS sequence"/>
</dbReference>
<evidence type="ECO:0000256" key="1">
    <source>
        <dbReference type="SAM" id="MobiDB-lite"/>
    </source>
</evidence>
<dbReference type="Gene3D" id="1.20.58.320">
    <property type="entry name" value="TPR-like"/>
    <property type="match status" value="1"/>
</dbReference>
<organism evidence="2 3">
    <name type="scientific">Sphingomonas floccifaciens</name>
    <dbReference type="NCBI Taxonomy" id="1844115"/>
    <lineage>
        <taxon>Bacteria</taxon>
        <taxon>Pseudomonadati</taxon>
        <taxon>Pseudomonadota</taxon>
        <taxon>Alphaproteobacteria</taxon>
        <taxon>Sphingomonadales</taxon>
        <taxon>Sphingomonadaceae</taxon>
        <taxon>Sphingomonas</taxon>
    </lineage>
</organism>
<feature type="region of interest" description="Disordered" evidence="1">
    <location>
        <begin position="169"/>
        <end position="190"/>
    </location>
</feature>
<evidence type="ECO:0000313" key="3">
    <source>
        <dbReference type="Proteomes" id="UP001597283"/>
    </source>
</evidence>
<sequence length="190" mass="21144">MMALGPGTGEIYDAAQKVNDFWFSLTEEQQFAKDPVLDRAIADNFAQMRQDVLDSDALGWRAEPETILAAIILLDQFSRNLYRGQAKAFEADPLALSLTHDALDKGWDAVLPPERAVFLLMPLMHAEQSQAQALSVAKFEALGLEKNAKFARDHAEVFERFGRFPGRNEALGRGSTEEELDYLSQPGAGW</sequence>
<dbReference type="RefSeq" id="WP_380941184.1">
    <property type="nucleotide sequence ID" value="NZ_JBHUFC010000006.1"/>
</dbReference>